<evidence type="ECO:0000313" key="2">
    <source>
        <dbReference type="Proteomes" id="UP001478133"/>
    </source>
</evidence>
<keyword evidence="2" id="KW-1185">Reference proteome</keyword>
<proteinExistence type="predicted"/>
<reference evidence="1 2" key="1">
    <citation type="submission" date="2024-03" db="EMBL/GenBank/DDBJ databases">
        <title>Human intestinal bacterial collection.</title>
        <authorList>
            <person name="Pauvert C."/>
            <person name="Hitch T.C.A."/>
            <person name="Clavel T."/>
        </authorList>
    </citation>
    <scope>NUCLEOTIDE SEQUENCE [LARGE SCALE GENOMIC DNA]</scope>
    <source>
        <strain evidence="1 2">CLA-AP-H18</strain>
    </source>
</reference>
<organism evidence="1 2">
    <name type="scientific">Ruminococcoides intestinihominis</name>
    <dbReference type="NCBI Taxonomy" id="3133161"/>
    <lineage>
        <taxon>Bacteria</taxon>
        <taxon>Bacillati</taxon>
        <taxon>Bacillota</taxon>
        <taxon>Clostridia</taxon>
        <taxon>Eubacteriales</taxon>
        <taxon>Oscillospiraceae</taxon>
        <taxon>Ruminococcoides</taxon>
    </lineage>
</organism>
<comment type="caution">
    <text evidence="1">The sequence shown here is derived from an EMBL/GenBank/DDBJ whole genome shotgun (WGS) entry which is preliminary data.</text>
</comment>
<evidence type="ECO:0000313" key="1">
    <source>
        <dbReference type="EMBL" id="MEQ2564619.1"/>
    </source>
</evidence>
<dbReference type="Proteomes" id="UP001478133">
    <property type="component" value="Unassembled WGS sequence"/>
</dbReference>
<gene>
    <name evidence="1" type="ORF">ABFO16_00005</name>
</gene>
<sequence>MAESPFGEHTTCNPKESICIDAQRIYDSCGDKDCLSDLRVYFTEQSQSVIDGAVSVRIKSADVITVYSTLEQVPFHRGFYSVDMTFFFDVAIEAFMSPGSCPVTVNGLAIHSKKVILYGSEGSVKTFTSEYNYDECDCKQLQPSQNLPKATVQVATPIALSAKVCECKCPCNPPCRIPESICRRFGGDFLQNGSMSVYATIGIFTIVQIERNVQMLIPAYDFCIPEKECVTTSDNPCEMFNRLEFPTNEFFPPTVCDIGDENKKPDCGCK</sequence>
<evidence type="ECO:0008006" key="3">
    <source>
        <dbReference type="Google" id="ProtNLM"/>
    </source>
</evidence>
<name>A0ABV1HQM1_9FIRM</name>
<dbReference type="RefSeq" id="WP_022505650.1">
    <property type="nucleotide sequence ID" value="NZ_JBBMEY010000001.1"/>
</dbReference>
<protein>
    <recommendedName>
        <fullName evidence="3">DUF3794 domain-containing protein</fullName>
    </recommendedName>
</protein>
<dbReference type="EMBL" id="JBBMFI010000001">
    <property type="protein sequence ID" value="MEQ2564619.1"/>
    <property type="molecule type" value="Genomic_DNA"/>
</dbReference>
<accession>A0ABV1HQM1</accession>